<proteinExistence type="predicted"/>
<dbReference type="OrthoDB" id="581372at2"/>
<dbReference type="CDD" id="cd00657">
    <property type="entry name" value="Ferritin_like"/>
    <property type="match status" value="1"/>
</dbReference>
<evidence type="ECO:0000313" key="1">
    <source>
        <dbReference type="EMBL" id="PVY60334.1"/>
    </source>
</evidence>
<dbReference type="InterPro" id="IPR009078">
    <property type="entry name" value="Ferritin-like_SF"/>
</dbReference>
<comment type="caution">
    <text evidence="1">The sequence shown here is derived from an EMBL/GenBank/DDBJ whole genome shotgun (WGS) entry which is preliminary data.</text>
</comment>
<dbReference type="SUPFAM" id="SSF47240">
    <property type="entry name" value="Ferritin-like"/>
    <property type="match status" value="1"/>
</dbReference>
<dbReference type="Gene3D" id="1.10.620.20">
    <property type="entry name" value="Ribonucleotide Reductase, subunit A"/>
    <property type="match status" value="1"/>
</dbReference>
<dbReference type="GO" id="GO:0016491">
    <property type="term" value="F:oxidoreductase activity"/>
    <property type="evidence" value="ECO:0007669"/>
    <property type="project" value="InterPro"/>
</dbReference>
<gene>
    <name evidence="1" type="ORF">C7440_3770</name>
</gene>
<protein>
    <recommendedName>
        <fullName evidence="3">Fatty acid desaturase</fullName>
    </recommendedName>
</protein>
<name>A0A2U1CHG3_9BURK</name>
<organism evidence="1 2">
    <name type="scientific">Pusillimonas noertemannii</name>
    <dbReference type="NCBI Taxonomy" id="305977"/>
    <lineage>
        <taxon>Bacteria</taxon>
        <taxon>Pseudomonadati</taxon>
        <taxon>Pseudomonadota</taxon>
        <taxon>Betaproteobacteria</taxon>
        <taxon>Burkholderiales</taxon>
        <taxon>Alcaligenaceae</taxon>
        <taxon>Pusillimonas</taxon>
    </lineage>
</organism>
<evidence type="ECO:0008006" key="3">
    <source>
        <dbReference type="Google" id="ProtNLM"/>
    </source>
</evidence>
<sequence length="276" mass="32131">MQESTIQAPRWGLDQIPFEQIDVSEARTREDLFYLVTSASFIEIASDLYTSNLIQHFQGDDDVVQWLQQQWQHEEMRHGYSLRDYVRHVWPEFDWQGAYDAFFDEYSKMCTVDEFEPTRGLEMVARCVVETGTATFYTALSQHADEPVLSGIAARIRAEEVGHYKHFYQYFRHYSERESPSRWRVLGAIRRRVLEARNSDAEVALWHVYAHKHPGSDRRADRQAFQAVLRGLGTAVKRHYPVNMAAKMVLRPLNLPARVNQVIEGPLSRAASLLLR</sequence>
<dbReference type="STRING" id="1231391.GCA_000308195_03112"/>
<keyword evidence="2" id="KW-1185">Reference proteome</keyword>
<reference evidence="1 2" key="1">
    <citation type="submission" date="2018-04" db="EMBL/GenBank/DDBJ databases">
        <title>Genomic Encyclopedia of Type Strains, Phase IV (KMG-IV): sequencing the most valuable type-strain genomes for metagenomic binning, comparative biology and taxonomic classification.</title>
        <authorList>
            <person name="Goeker M."/>
        </authorList>
    </citation>
    <scope>NUCLEOTIDE SEQUENCE [LARGE SCALE GENOMIC DNA]</scope>
    <source>
        <strain evidence="1 2">DSM 10065</strain>
    </source>
</reference>
<accession>A0A2U1CHG3</accession>
<dbReference type="Proteomes" id="UP000246145">
    <property type="component" value="Unassembled WGS sequence"/>
</dbReference>
<dbReference type="AlphaFoldDB" id="A0A2U1CHG3"/>
<dbReference type="RefSeq" id="WP_116519528.1">
    <property type="nucleotide sequence ID" value="NZ_JACCEX010000006.1"/>
</dbReference>
<dbReference type="InterPro" id="IPR012348">
    <property type="entry name" value="RNR-like"/>
</dbReference>
<evidence type="ECO:0000313" key="2">
    <source>
        <dbReference type="Proteomes" id="UP000246145"/>
    </source>
</evidence>
<dbReference type="EMBL" id="QEKO01000010">
    <property type="protein sequence ID" value="PVY60334.1"/>
    <property type="molecule type" value="Genomic_DNA"/>
</dbReference>